<proteinExistence type="predicted"/>
<keyword evidence="5" id="KW-1185">Reference proteome</keyword>
<gene>
    <name evidence="4" type="ordered locus">Mesil_1885</name>
</gene>
<dbReference type="InterPro" id="IPR018228">
    <property type="entry name" value="DNase_TatD-rel_CS"/>
</dbReference>
<sequence>MTDTHCHLDYLETDELEAALYAARDFRAILTIGTDPVKNRKALEIAEQNPNVWAAVGLHPTEAERLSPELEADLGELVQYPKVRAIGESGLDFYWKPETRSAQYRALDFQAQLAQSQGLPLILHVRSAKGSDAAESELAEWLLLHRPPRFVLHAYGGNLRLLEVGLELGGYVSFAGPLTYKGNDALRAAAKEVPLDRLLVETDSPFLPPEPHRGQRNHPALVRHTLERLAAVRDIPAKMLEQTTDENAQRLFGF</sequence>
<feature type="binding site" evidence="3">
    <location>
        <position position="124"/>
    </location>
    <ligand>
        <name>a divalent metal cation</name>
        <dbReference type="ChEBI" id="CHEBI:60240"/>
        <label>2</label>
    </ligand>
</feature>
<dbReference type="STRING" id="526227.Mesil_1885"/>
<dbReference type="GO" id="GO:0016788">
    <property type="term" value="F:hydrolase activity, acting on ester bonds"/>
    <property type="evidence" value="ECO:0007669"/>
    <property type="project" value="InterPro"/>
</dbReference>
<feature type="binding site" evidence="3">
    <location>
        <position position="7"/>
    </location>
    <ligand>
        <name>a divalent metal cation</name>
        <dbReference type="ChEBI" id="CHEBI:60240"/>
        <label>1</label>
    </ligand>
</feature>
<dbReference type="PANTHER" id="PTHR46124:SF2">
    <property type="entry name" value="D-AMINOACYL-TRNA DEACYLASE"/>
    <property type="match status" value="1"/>
</dbReference>
<evidence type="ECO:0000256" key="1">
    <source>
        <dbReference type="ARBA" id="ARBA00022723"/>
    </source>
</evidence>
<dbReference type="SUPFAM" id="SSF51556">
    <property type="entry name" value="Metallo-dependent hydrolases"/>
    <property type="match status" value="1"/>
</dbReference>
<dbReference type="FunFam" id="3.20.20.140:FF:000005">
    <property type="entry name" value="TatD family hydrolase"/>
    <property type="match status" value="1"/>
</dbReference>
<evidence type="ECO:0000256" key="2">
    <source>
        <dbReference type="ARBA" id="ARBA00022801"/>
    </source>
</evidence>
<dbReference type="GO" id="GO:0004536">
    <property type="term" value="F:DNA nuclease activity"/>
    <property type="evidence" value="ECO:0007669"/>
    <property type="project" value="InterPro"/>
</dbReference>
<dbReference type="PANTHER" id="PTHR46124">
    <property type="entry name" value="D-AMINOACYL-TRNA DEACYLASE"/>
    <property type="match status" value="1"/>
</dbReference>
<keyword evidence="1 3" id="KW-0479">Metal-binding</keyword>
<dbReference type="KEGG" id="msv:Mesil_1885"/>
<dbReference type="CDD" id="cd01310">
    <property type="entry name" value="TatD_DNAse"/>
    <property type="match status" value="1"/>
</dbReference>
<evidence type="ECO:0000256" key="3">
    <source>
        <dbReference type="PIRSR" id="PIRSR005902-1"/>
    </source>
</evidence>
<dbReference type="GO" id="GO:0046872">
    <property type="term" value="F:metal ion binding"/>
    <property type="evidence" value="ECO:0007669"/>
    <property type="project" value="UniProtKB-KW"/>
</dbReference>
<feature type="binding site" evidence="3">
    <location>
        <position position="203"/>
    </location>
    <ligand>
        <name>a divalent metal cation</name>
        <dbReference type="ChEBI" id="CHEBI:60240"/>
        <label>1</label>
    </ligand>
</feature>
<feature type="binding site" evidence="3">
    <location>
        <position position="88"/>
    </location>
    <ligand>
        <name>a divalent metal cation</name>
        <dbReference type="ChEBI" id="CHEBI:60240"/>
        <label>1</label>
    </ligand>
</feature>
<dbReference type="AlphaFoldDB" id="D7BGE5"/>
<dbReference type="RefSeq" id="WP_013158318.1">
    <property type="nucleotide sequence ID" value="NC_014212.1"/>
</dbReference>
<protein>
    <submittedName>
        <fullName evidence="4">Hydrolase, TatD family</fullName>
    </submittedName>
</protein>
<feature type="binding site" evidence="3">
    <location>
        <position position="5"/>
    </location>
    <ligand>
        <name>a divalent metal cation</name>
        <dbReference type="ChEBI" id="CHEBI:60240"/>
        <label>1</label>
    </ligand>
</feature>
<dbReference type="eggNOG" id="COG0084">
    <property type="taxonomic scope" value="Bacteria"/>
</dbReference>
<dbReference type="HOGENOM" id="CLU_031506_4_0_0"/>
<dbReference type="OrthoDB" id="9810005at2"/>
<dbReference type="EMBL" id="CP002042">
    <property type="protein sequence ID" value="ADH63761.1"/>
    <property type="molecule type" value="Genomic_DNA"/>
</dbReference>
<dbReference type="NCBIfam" id="TIGR00010">
    <property type="entry name" value="YchF/TatD family DNA exonuclease"/>
    <property type="match status" value="1"/>
</dbReference>
<dbReference type="InterPro" id="IPR032466">
    <property type="entry name" value="Metal_Hydrolase"/>
</dbReference>
<dbReference type="InterPro" id="IPR015991">
    <property type="entry name" value="TatD/YcfH-like"/>
</dbReference>
<dbReference type="Proteomes" id="UP000001916">
    <property type="component" value="Chromosome"/>
</dbReference>
<dbReference type="PROSITE" id="PS01091">
    <property type="entry name" value="TATD_3"/>
    <property type="match status" value="1"/>
</dbReference>
<dbReference type="Pfam" id="PF01026">
    <property type="entry name" value="TatD_DNase"/>
    <property type="match status" value="1"/>
</dbReference>
<accession>D7BGE5</accession>
<dbReference type="PIRSF" id="PIRSF005902">
    <property type="entry name" value="DNase_TatD"/>
    <property type="match status" value="1"/>
</dbReference>
<dbReference type="Gene3D" id="3.20.20.140">
    <property type="entry name" value="Metal-dependent hydrolases"/>
    <property type="match status" value="1"/>
</dbReference>
<feature type="binding site" evidence="3">
    <location>
        <position position="153"/>
    </location>
    <ligand>
        <name>a divalent metal cation</name>
        <dbReference type="ChEBI" id="CHEBI:60240"/>
        <label>2</label>
    </ligand>
</feature>
<dbReference type="InterPro" id="IPR001130">
    <property type="entry name" value="TatD-like"/>
</dbReference>
<reference evidence="4 5" key="1">
    <citation type="journal article" date="2010" name="Stand. Genomic Sci.">
        <title>Complete genome sequence of Meiothermus silvanus type strain (VI-R2).</title>
        <authorList>
            <person name="Sikorski J."/>
            <person name="Tindall B.J."/>
            <person name="Lowry S."/>
            <person name="Lucas S."/>
            <person name="Nolan M."/>
            <person name="Copeland A."/>
            <person name="Glavina Del Rio T."/>
            <person name="Tice H."/>
            <person name="Cheng J.F."/>
            <person name="Han C."/>
            <person name="Pitluck S."/>
            <person name="Liolios K."/>
            <person name="Ivanova N."/>
            <person name="Mavromatis K."/>
            <person name="Mikhailova N."/>
            <person name="Pati A."/>
            <person name="Goodwin L."/>
            <person name="Chen A."/>
            <person name="Palaniappan K."/>
            <person name="Land M."/>
            <person name="Hauser L."/>
            <person name="Chang Y.J."/>
            <person name="Jeffries C.D."/>
            <person name="Rohde M."/>
            <person name="Goker M."/>
            <person name="Woyke T."/>
            <person name="Bristow J."/>
            <person name="Eisen J.A."/>
            <person name="Markowitz V."/>
            <person name="Hugenholtz P."/>
            <person name="Kyrpides N.C."/>
            <person name="Klenk H.P."/>
            <person name="Lapidus A."/>
        </authorList>
    </citation>
    <scope>NUCLEOTIDE SEQUENCE [LARGE SCALE GENOMIC DNA]</scope>
    <source>
        <strain evidence="5">ATCC 700542 / DSM 9946 / VI-R2</strain>
    </source>
</reference>
<dbReference type="GO" id="GO:0005829">
    <property type="term" value="C:cytosol"/>
    <property type="evidence" value="ECO:0007669"/>
    <property type="project" value="TreeGrafter"/>
</dbReference>
<organism evidence="4 5">
    <name type="scientific">Allomeiothermus silvanus (strain ATCC 700542 / DSM 9946 / NBRC 106475 / NCIMB 13440 / VI-R2)</name>
    <name type="common">Thermus silvanus</name>
    <dbReference type="NCBI Taxonomy" id="526227"/>
    <lineage>
        <taxon>Bacteria</taxon>
        <taxon>Thermotogati</taxon>
        <taxon>Deinococcota</taxon>
        <taxon>Deinococci</taxon>
        <taxon>Thermales</taxon>
        <taxon>Thermaceae</taxon>
        <taxon>Allomeiothermus</taxon>
    </lineage>
</organism>
<evidence type="ECO:0000313" key="4">
    <source>
        <dbReference type="EMBL" id="ADH63761.1"/>
    </source>
</evidence>
<name>D7BGE5_ALLS1</name>
<keyword evidence="2 4" id="KW-0378">Hydrolase</keyword>
<evidence type="ECO:0000313" key="5">
    <source>
        <dbReference type="Proteomes" id="UP000001916"/>
    </source>
</evidence>